<evidence type="ECO:0000256" key="7">
    <source>
        <dbReference type="ARBA" id="ARBA00022475"/>
    </source>
</evidence>
<keyword evidence="11 13" id="KW-0472">Membrane</keyword>
<evidence type="ECO:0000256" key="5">
    <source>
        <dbReference type="ARBA" id="ARBA00022448"/>
    </source>
</evidence>
<sequence length="441" mass="48216">MSKAPSDNQYFGTEKTMKILFKLAPPVMLAQLIQSLYNIVDSFFIGKFSGYALTALSVIYPMQLLICAVAVGTGVGVNTVMARFYGQKRTSKAINTAGIGTVMAVVSWFIFALISFFIIKPYALISAESEIVHEYTITYGKIIGIFSLGIFLESTWTKILQSQGDMKTPMIAQIVGALTNIVLDPILIFGMFGIKPMGVAGAAIATVIGQSLAAAITGIKGFYKPPKLNIFLPYVKQIYAAGLPNIIMQALWTVYILGLNVLLASFSDASVTVLGIYYKLQSFFFIPLNALGVCIVPVLSFNYAINRKDRCKRVFWETVAVSAAFMLLGVAIFVLLPKQSIGIFSNDTEVLNIGNVAFRIIGASFVPAALSLTFPILFQAIGKGKESIFITVLRQVVLLVPLAWVFSFAGLNYVWLTFPVTEIITCSVSMIFYKKVFHKNA</sequence>
<evidence type="ECO:0000256" key="11">
    <source>
        <dbReference type="ARBA" id="ARBA00023136"/>
    </source>
</evidence>
<feature type="transmembrane region" description="Helical" evidence="13">
    <location>
        <begin position="356"/>
        <end position="381"/>
    </location>
</feature>
<keyword evidence="9 13" id="KW-1133">Transmembrane helix</keyword>
<dbReference type="NCBIfam" id="TIGR00797">
    <property type="entry name" value="matE"/>
    <property type="match status" value="1"/>
</dbReference>
<evidence type="ECO:0000256" key="1">
    <source>
        <dbReference type="ARBA" id="ARBA00003408"/>
    </source>
</evidence>
<dbReference type="InterPro" id="IPR048279">
    <property type="entry name" value="MdtK-like"/>
</dbReference>
<dbReference type="EMBL" id="JAJEQM010000016">
    <property type="protein sequence ID" value="MCC2211348.1"/>
    <property type="molecule type" value="Genomic_DNA"/>
</dbReference>
<accession>A0AAE3E0H0</accession>
<comment type="similarity">
    <text evidence="3">Belongs to the multi antimicrobial extrusion (MATE) (TC 2.A.66.1) family.</text>
</comment>
<feature type="transmembrane region" description="Helical" evidence="13">
    <location>
        <begin position="20"/>
        <end position="40"/>
    </location>
</feature>
<evidence type="ECO:0000313" key="14">
    <source>
        <dbReference type="EMBL" id="MCC2211348.1"/>
    </source>
</evidence>
<feature type="transmembrane region" description="Helical" evidence="13">
    <location>
        <begin position="388"/>
        <end position="407"/>
    </location>
</feature>
<protein>
    <recommendedName>
        <fullName evidence="4">Probable multidrug resistance protein NorM</fullName>
    </recommendedName>
    <alternativeName>
        <fullName evidence="12">Multidrug-efflux transporter</fullName>
    </alternativeName>
</protein>
<name>A0AAE3E0H0_9FIRM</name>
<dbReference type="GO" id="GO:0042910">
    <property type="term" value="F:xenobiotic transmembrane transporter activity"/>
    <property type="evidence" value="ECO:0007669"/>
    <property type="project" value="InterPro"/>
</dbReference>
<evidence type="ECO:0000256" key="4">
    <source>
        <dbReference type="ARBA" id="ARBA00020268"/>
    </source>
</evidence>
<evidence type="ECO:0000256" key="6">
    <source>
        <dbReference type="ARBA" id="ARBA00022449"/>
    </source>
</evidence>
<dbReference type="PIRSF" id="PIRSF006603">
    <property type="entry name" value="DinF"/>
    <property type="match status" value="1"/>
</dbReference>
<keyword evidence="6" id="KW-0050">Antiport</keyword>
<dbReference type="PANTHER" id="PTHR43298:SF2">
    <property type="entry name" value="FMN_FAD EXPORTER YEEO-RELATED"/>
    <property type="match status" value="1"/>
</dbReference>
<dbReference type="Pfam" id="PF01554">
    <property type="entry name" value="MatE"/>
    <property type="match status" value="2"/>
</dbReference>
<dbReference type="Proteomes" id="UP001198242">
    <property type="component" value="Unassembled WGS sequence"/>
</dbReference>
<evidence type="ECO:0000313" key="15">
    <source>
        <dbReference type="Proteomes" id="UP001198242"/>
    </source>
</evidence>
<evidence type="ECO:0000256" key="10">
    <source>
        <dbReference type="ARBA" id="ARBA00023065"/>
    </source>
</evidence>
<dbReference type="GO" id="GO:0015297">
    <property type="term" value="F:antiporter activity"/>
    <property type="evidence" value="ECO:0007669"/>
    <property type="project" value="UniProtKB-KW"/>
</dbReference>
<evidence type="ECO:0000256" key="3">
    <source>
        <dbReference type="ARBA" id="ARBA00010199"/>
    </source>
</evidence>
<feature type="transmembrane region" description="Helical" evidence="13">
    <location>
        <begin position="198"/>
        <end position="217"/>
    </location>
</feature>
<dbReference type="InterPro" id="IPR002528">
    <property type="entry name" value="MATE_fam"/>
</dbReference>
<dbReference type="PANTHER" id="PTHR43298">
    <property type="entry name" value="MULTIDRUG RESISTANCE PROTEIN NORM-RELATED"/>
    <property type="match status" value="1"/>
</dbReference>
<evidence type="ECO:0000256" key="2">
    <source>
        <dbReference type="ARBA" id="ARBA00004651"/>
    </source>
</evidence>
<evidence type="ECO:0000256" key="9">
    <source>
        <dbReference type="ARBA" id="ARBA00022989"/>
    </source>
</evidence>
<keyword evidence="15" id="KW-1185">Reference proteome</keyword>
<feature type="transmembrane region" description="Helical" evidence="13">
    <location>
        <begin position="139"/>
        <end position="159"/>
    </location>
</feature>
<keyword evidence="10" id="KW-0406">Ion transport</keyword>
<evidence type="ECO:0000256" key="13">
    <source>
        <dbReference type="SAM" id="Phobius"/>
    </source>
</evidence>
<organism evidence="14 15">
    <name type="scientific">Hominilimicola fabiformis</name>
    <dbReference type="NCBI Taxonomy" id="2885356"/>
    <lineage>
        <taxon>Bacteria</taxon>
        <taxon>Bacillati</taxon>
        <taxon>Bacillota</taxon>
        <taxon>Clostridia</taxon>
        <taxon>Eubacteriales</taxon>
        <taxon>Oscillospiraceae</taxon>
        <taxon>Hominilimicola</taxon>
    </lineage>
</organism>
<comment type="caution">
    <text evidence="14">The sequence shown here is derived from an EMBL/GenBank/DDBJ whole genome shotgun (WGS) entry which is preliminary data.</text>
</comment>
<feature type="transmembrane region" description="Helical" evidence="13">
    <location>
        <begin position="238"/>
        <end position="263"/>
    </location>
</feature>
<comment type="subcellular location">
    <subcellularLocation>
        <location evidence="2">Cell membrane</location>
        <topology evidence="2">Multi-pass membrane protein</topology>
    </subcellularLocation>
</comment>
<feature type="transmembrane region" description="Helical" evidence="13">
    <location>
        <begin position="314"/>
        <end position="336"/>
    </location>
</feature>
<feature type="transmembrane region" description="Helical" evidence="13">
    <location>
        <begin position="60"/>
        <end position="85"/>
    </location>
</feature>
<reference evidence="14 15" key="1">
    <citation type="submission" date="2021-10" db="EMBL/GenBank/DDBJ databases">
        <title>Anaerobic single-cell dispensing facilitates the cultivation of human gut bacteria.</title>
        <authorList>
            <person name="Afrizal A."/>
        </authorList>
    </citation>
    <scope>NUCLEOTIDE SEQUENCE [LARGE SCALE GENOMIC DNA]</scope>
    <source>
        <strain evidence="14 15">CLA-AA-H232</strain>
    </source>
</reference>
<keyword evidence="5" id="KW-0813">Transport</keyword>
<feature type="transmembrane region" description="Helical" evidence="13">
    <location>
        <begin position="283"/>
        <end position="305"/>
    </location>
</feature>
<proteinExistence type="inferred from homology"/>
<evidence type="ECO:0000256" key="8">
    <source>
        <dbReference type="ARBA" id="ARBA00022692"/>
    </source>
</evidence>
<dbReference type="AlphaFoldDB" id="A0AAE3E0H0"/>
<gene>
    <name evidence="14" type="ORF">LKE05_11185</name>
</gene>
<feature type="transmembrane region" description="Helical" evidence="13">
    <location>
        <begin position="413"/>
        <end position="433"/>
    </location>
</feature>
<keyword evidence="7" id="KW-1003">Cell membrane</keyword>
<dbReference type="InterPro" id="IPR050222">
    <property type="entry name" value="MATE_MdtK"/>
</dbReference>
<keyword evidence="8 13" id="KW-0812">Transmembrane</keyword>
<feature type="transmembrane region" description="Helical" evidence="13">
    <location>
        <begin position="97"/>
        <end position="119"/>
    </location>
</feature>
<dbReference type="GO" id="GO:0006811">
    <property type="term" value="P:monoatomic ion transport"/>
    <property type="evidence" value="ECO:0007669"/>
    <property type="project" value="UniProtKB-KW"/>
</dbReference>
<dbReference type="GO" id="GO:0005886">
    <property type="term" value="C:plasma membrane"/>
    <property type="evidence" value="ECO:0007669"/>
    <property type="project" value="UniProtKB-SubCell"/>
</dbReference>
<evidence type="ECO:0000256" key="12">
    <source>
        <dbReference type="ARBA" id="ARBA00031636"/>
    </source>
</evidence>
<comment type="function">
    <text evidence="1">Multidrug efflux pump.</text>
</comment>
<feature type="transmembrane region" description="Helical" evidence="13">
    <location>
        <begin position="171"/>
        <end position="192"/>
    </location>
</feature>
<dbReference type="RefSeq" id="WP_147514943.1">
    <property type="nucleotide sequence ID" value="NZ_JAJEQM010000016.1"/>
</dbReference>